<name>A0ABV6F471_9MICC</name>
<dbReference type="EC" id="2.3.1.-" evidence="2"/>
<evidence type="ECO:0000313" key="3">
    <source>
        <dbReference type="Proteomes" id="UP001589766"/>
    </source>
</evidence>
<feature type="domain" description="Thiolase C-terminal" evidence="1">
    <location>
        <begin position="246"/>
        <end position="374"/>
    </location>
</feature>
<accession>A0ABV6F471</accession>
<dbReference type="EMBL" id="JBHLWH010000019">
    <property type="protein sequence ID" value="MFC0248129.1"/>
    <property type="molecule type" value="Genomic_DNA"/>
</dbReference>
<dbReference type="PANTHER" id="PTHR42870:SF1">
    <property type="entry name" value="NON-SPECIFIC LIPID-TRANSFER PROTEIN-LIKE 2"/>
    <property type="match status" value="1"/>
</dbReference>
<sequence length="380" mass="41099">MGISPDTLAVVGIGRTAQGEHPGRTASSLAVEALGEALSDAGIPKDRLDGLITCKQMAGDGNDELVATTAGIHPKYSTTLDYGTCNFSLHQAQMVLRSGMASTIALTYGTNQRTDRFPFAGGRAPGAGSFSTPYGFAHIAGQAGMALQRWRHLYGTTEEEFAHIALSQREWAQLNPISLFKQPLTMDDYLAQPYLVDPLRRADITMISDGGVSLIVTTADRASEYTDRPIYLSGMAQVGATGSTYTQDDTVLRGWLRDVGDRVFESADMDRSDIDAVYIQDPTAVWPLQMLAHLGFQSPEDVGPWLAERHTYPGGSLPVNTNGGQLSEAYMWGWLHIFEGVQQLRGAADQRQIKDARAVIYASTFAFVKAAASILVRGDS</sequence>
<organism evidence="2 3">
    <name type="scientific">Citricoccus parietis</name>
    <dbReference type="NCBI Taxonomy" id="592307"/>
    <lineage>
        <taxon>Bacteria</taxon>
        <taxon>Bacillati</taxon>
        <taxon>Actinomycetota</taxon>
        <taxon>Actinomycetes</taxon>
        <taxon>Micrococcales</taxon>
        <taxon>Micrococcaceae</taxon>
        <taxon>Citricoccus</taxon>
    </lineage>
</organism>
<evidence type="ECO:0000259" key="1">
    <source>
        <dbReference type="Pfam" id="PF22691"/>
    </source>
</evidence>
<keyword evidence="2" id="KW-0012">Acyltransferase</keyword>
<reference evidence="2 3" key="1">
    <citation type="submission" date="2024-09" db="EMBL/GenBank/DDBJ databases">
        <authorList>
            <person name="Sun Q."/>
            <person name="Mori K."/>
        </authorList>
    </citation>
    <scope>NUCLEOTIDE SEQUENCE [LARGE SCALE GENOMIC DNA]</scope>
    <source>
        <strain evidence="2 3">CCM 7609</strain>
    </source>
</reference>
<dbReference type="CDD" id="cd00829">
    <property type="entry name" value="SCP-x_thiolase"/>
    <property type="match status" value="1"/>
</dbReference>
<dbReference type="SUPFAM" id="SSF53901">
    <property type="entry name" value="Thiolase-like"/>
    <property type="match status" value="2"/>
</dbReference>
<evidence type="ECO:0000313" key="2">
    <source>
        <dbReference type="EMBL" id="MFC0248129.1"/>
    </source>
</evidence>
<dbReference type="RefSeq" id="WP_378040761.1">
    <property type="nucleotide sequence ID" value="NZ_JBHLWH010000019.1"/>
</dbReference>
<dbReference type="InterPro" id="IPR016039">
    <property type="entry name" value="Thiolase-like"/>
</dbReference>
<dbReference type="PANTHER" id="PTHR42870">
    <property type="entry name" value="ACETYL-COA C-ACETYLTRANSFERASE"/>
    <property type="match status" value="1"/>
</dbReference>
<dbReference type="PIRSF" id="PIRSF000429">
    <property type="entry name" value="Ac-CoA_Ac_transf"/>
    <property type="match status" value="1"/>
</dbReference>
<dbReference type="InterPro" id="IPR055140">
    <property type="entry name" value="Thiolase_C_2"/>
</dbReference>
<keyword evidence="2" id="KW-0808">Transferase</keyword>
<dbReference type="Proteomes" id="UP001589766">
    <property type="component" value="Unassembled WGS sequence"/>
</dbReference>
<keyword evidence="3" id="KW-1185">Reference proteome</keyword>
<proteinExistence type="predicted"/>
<dbReference type="Gene3D" id="3.40.47.10">
    <property type="match status" value="1"/>
</dbReference>
<gene>
    <name evidence="2" type="ORF">ACFFIO_06405</name>
</gene>
<dbReference type="GO" id="GO:0016746">
    <property type="term" value="F:acyltransferase activity"/>
    <property type="evidence" value="ECO:0007669"/>
    <property type="project" value="UniProtKB-KW"/>
</dbReference>
<protein>
    <submittedName>
        <fullName evidence="2">Thiolase family protein</fullName>
        <ecNumber evidence="2">2.3.1.-</ecNumber>
    </submittedName>
</protein>
<dbReference type="InterPro" id="IPR002155">
    <property type="entry name" value="Thiolase"/>
</dbReference>
<dbReference type="Pfam" id="PF22691">
    <property type="entry name" value="Thiolase_C_1"/>
    <property type="match status" value="1"/>
</dbReference>
<comment type="caution">
    <text evidence="2">The sequence shown here is derived from an EMBL/GenBank/DDBJ whole genome shotgun (WGS) entry which is preliminary data.</text>
</comment>